<feature type="transmembrane region" description="Helical" evidence="1">
    <location>
        <begin position="151"/>
        <end position="175"/>
    </location>
</feature>
<organism evidence="2 3">
    <name type="scientific">Rhynocoris fuscipes</name>
    <dbReference type="NCBI Taxonomy" id="488301"/>
    <lineage>
        <taxon>Eukaryota</taxon>
        <taxon>Metazoa</taxon>
        <taxon>Ecdysozoa</taxon>
        <taxon>Arthropoda</taxon>
        <taxon>Hexapoda</taxon>
        <taxon>Insecta</taxon>
        <taxon>Pterygota</taxon>
        <taxon>Neoptera</taxon>
        <taxon>Paraneoptera</taxon>
        <taxon>Hemiptera</taxon>
        <taxon>Heteroptera</taxon>
        <taxon>Panheteroptera</taxon>
        <taxon>Cimicomorpha</taxon>
        <taxon>Reduviidae</taxon>
        <taxon>Harpactorinae</taxon>
        <taxon>Harpactorini</taxon>
        <taxon>Rhynocoris</taxon>
    </lineage>
</organism>
<name>A0AAW1CSX5_9HEMI</name>
<keyword evidence="3" id="KW-1185">Reference proteome</keyword>
<gene>
    <name evidence="2" type="ORF">O3M35_002413</name>
</gene>
<keyword evidence="1" id="KW-0472">Membrane</keyword>
<keyword evidence="1" id="KW-1133">Transmembrane helix</keyword>
<feature type="transmembrane region" description="Helical" evidence="1">
    <location>
        <begin position="7"/>
        <end position="23"/>
    </location>
</feature>
<dbReference type="EMBL" id="JAPXFL010000011">
    <property type="protein sequence ID" value="KAK9499365.1"/>
    <property type="molecule type" value="Genomic_DNA"/>
</dbReference>
<dbReference type="Proteomes" id="UP001461498">
    <property type="component" value="Unassembled WGS sequence"/>
</dbReference>
<evidence type="ECO:0000256" key="1">
    <source>
        <dbReference type="SAM" id="Phobius"/>
    </source>
</evidence>
<comment type="caution">
    <text evidence="2">The sequence shown here is derived from an EMBL/GenBank/DDBJ whole genome shotgun (WGS) entry which is preliminary data.</text>
</comment>
<keyword evidence="1" id="KW-0812">Transmembrane</keyword>
<evidence type="ECO:0000313" key="3">
    <source>
        <dbReference type="Proteomes" id="UP001461498"/>
    </source>
</evidence>
<proteinExistence type="predicted"/>
<reference evidence="2 3" key="1">
    <citation type="submission" date="2022-12" db="EMBL/GenBank/DDBJ databases">
        <title>Chromosome-level genome assembly of true bugs.</title>
        <authorList>
            <person name="Ma L."/>
            <person name="Li H."/>
        </authorList>
    </citation>
    <scope>NUCLEOTIDE SEQUENCE [LARGE SCALE GENOMIC DNA]</scope>
    <source>
        <strain evidence="2">Lab_2022b</strain>
    </source>
</reference>
<evidence type="ECO:0000313" key="2">
    <source>
        <dbReference type="EMBL" id="KAK9499365.1"/>
    </source>
</evidence>
<protein>
    <submittedName>
        <fullName evidence="2">Uncharacterized protein</fullName>
    </submittedName>
</protein>
<sequence length="196" mass="22588">MVKTFKGYDYVTLVFIVCILSHYCEQIKGTPFHYGRSLFSKINNPLSHINSDINFEENLLERKQSEEFCEPPKESKPSSCIETENDNDIQDKIYFKDTLNFIDQASGSSKLDKDDTANRDLNNIDGQKTINLTKILSINVGLNDKGDNDDIFVEIIVVFLLIFIAFTALMFLVYAKMSHRRKVIKVPYSYRYANLS</sequence>
<accession>A0AAW1CSX5</accession>
<dbReference type="AlphaFoldDB" id="A0AAW1CSX5"/>